<dbReference type="PANTHER" id="PTHR43537">
    <property type="entry name" value="TRANSCRIPTIONAL REGULATOR, GNTR FAMILY"/>
    <property type="match status" value="1"/>
</dbReference>
<dbReference type="SMART" id="SM00345">
    <property type="entry name" value="HTH_GNTR"/>
    <property type="match status" value="1"/>
</dbReference>
<dbReference type="Proteomes" id="UP001369736">
    <property type="component" value="Unassembled WGS sequence"/>
</dbReference>
<organism evidence="5 6">
    <name type="scientific">Actinomycetospora flava</name>
    <dbReference type="NCBI Taxonomy" id="3129232"/>
    <lineage>
        <taxon>Bacteria</taxon>
        <taxon>Bacillati</taxon>
        <taxon>Actinomycetota</taxon>
        <taxon>Actinomycetes</taxon>
        <taxon>Pseudonocardiales</taxon>
        <taxon>Pseudonocardiaceae</taxon>
        <taxon>Actinomycetospora</taxon>
    </lineage>
</organism>
<dbReference type="Pfam" id="PF00392">
    <property type="entry name" value="GntR"/>
    <property type="match status" value="1"/>
</dbReference>
<comment type="caution">
    <text evidence="5">The sequence shown here is derived from an EMBL/GenBank/DDBJ whole genome shotgun (WGS) entry which is preliminary data.</text>
</comment>
<dbReference type="InterPro" id="IPR000524">
    <property type="entry name" value="Tscrpt_reg_HTH_GntR"/>
</dbReference>
<evidence type="ECO:0000256" key="2">
    <source>
        <dbReference type="ARBA" id="ARBA00023125"/>
    </source>
</evidence>
<dbReference type="PANTHER" id="PTHR43537:SF24">
    <property type="entry name" value="GLUCONATE OPERON TRANSCRIPTIONAL REPRESSOR"/>
    <property type="match status" value="1"/>
</dbReference>
<dbReference type="SMART" id="SM00895">
    <property type="entry name" value="FCD"/>
    <property type="match status" value="1"/>
</dbReference>
<keyword evidence="2" id="KW-0238">DNA-binding</keyword>
<reference evidence="5 6" key="1">
    <citation type="submission" date="2024-03" db="EMBL/GenBank/DDBJ databases">
        <title>Actinomycetospora sp. OC33-EN07, a novel actinomycete isolated from wild orchid (Aerides multiflora).</title>
        <authorList>
            <person name="Suriyachadkun C."/>
        </authorList>
    </citation>
    <scope>NUCLEOTIDE SEQUENCE [LARGE SCALE GENOMIC DNA]</scope>
    <source>
        <strain evidence="5 6">OC33-EN07</strain>
    </source>
</reference>
<dbReference type="InterPro" id="IPR008920">
    <property type="entry name" value="TF_FadR/GntR_C"/>
</dbReference>
<keyword evidence="6" id="KW-1185">Reference proteome</keyword>
<name>A0ABU8LZU4_9PSEU</name>
<accession>A0ABU8LZU4</accession>
<proteinExistence type="predicted"/>
<dbReference type="Gene3D" id="1.10.10.10">
    <property type="entry name" value="Winged helix-like DNA-binding domain superfamily/Winged helix DNA-binding domain"/>
    <property type="match status" value="1"/>
</dbReference>
<dbReference type="InterPro" id="IPR036388">
    <property type="entry name" value="WH-like_DNA-bd_sf"/>
</dbReference>
<keyword evidence="3" id="KW-0804">Transcription</keyword>
<feature type="domain" description="HTH gntR-type" evidence="4">
    <location>
        <begin position="4"/>
        <end position="71"/>
    </location>
</feature>
<dbReference type="PROSITE" id="PS50949">
    <property type="entry name" value="HTH_GNTR"/>
    <property type="match status" value="1"/>
</dbReference>
<dbReference type="InterPro" id="IPR011711">
    <property type="entry name" value="GntR_C"/>
</dbReference>
<evidence type="ECO:0000313" key="6">
    <source>
        <dbReference type="Proteomes" id="UP001369736"/>
    </source>
</evidence>
<dbReference type="InterPro" id="IPR036390">
    <property type="entry name" value="WH_DNA-bd_sf"/>
</dbReference>
<keyword evidence="1" id="KW-0805">Transcription regulation</keyword>
<gene>
    <name evidence="5" type="ORF">WCD58_05760</name>
</gene>
<dbReference type="EMBL" id="JBBEGM010000001">
    <property type="protein sequence ID" value="MEJ2860650.1"/>
    <property type="molecule type" value="Genomic_DNA"/>
</dbReference>
<dbReference type="Pfam" id="PF07729">
    <property type="entry name" value="FCD"/>
    <property type="match status" value="1"/>
</dbReference>
<dbReference type="RefSeq" id="WP_337700395.1">
    <property type="nucleotide sequence ID" value="NZ_JBBEGM010000001.1"/>
</dbReference>
<dbReference type="SUPFAM" id="SSF48008">
    <property type="entry name" value="GntR ligand-binding domain-like"/>
    <property type="match status" value="1"/>
</dbReference>
<evidence type="ECO:0000256" key="1">
    <source>
        <dbReference type="ARBA" id="ARBA00023015"/>
    </source>
</evidence>
<evidence type="ECO:0000259" key="4">
    <source>
        <dbReference type="PROSITE" id="PS50949"/>
    </source>
</evidence>
<protein>
    <submittedName>
        <fullName evidence="5">GntR family transcriptional regulator</fullName>
    </submittedName>
</protein>
<evidence type="ECO:0000313" key="5">
    <source>
        <dbReference type="EMBL" id="MEJ2860650.1"/>
    </source>
</evidence>
<evidence type="ECO:0000256" key="3">
    <source>
        <dbReference type="ARBA" id="ARBA00023163"/>
    </source>
</evidence>
<dbReference type="Gene3D" id="1.20.120.530">
    <property type="entry name" value="GntR ligand-binding domain-like"/>
    <property type="match status" value="1"/>
</dbReference>
<dbReference type="SUPFAM" id="SSF46785">
    <property type="entry name" value="Winged helix' DNA-binding domain"/>
    <property type="match status" value="1"/>
</dbReference>
<dbReference type="CDD" id="cd07377">
    <property type="entry name" value="WHTH_GntR"/>
    <property type="match status" value="1"/>
</dbReference>
<sequence length="216" mass="23121">MSPAVESGDVVDNVRRAIFEGDFVPGQRLIEVDLSSQFHASRATVRSALVQLAGEGLVERIQNRGARVRAVSLDEAIEISEVRMVVEGLCAAKAAERASDQDLATLRGIGDDMRAAVDGGDVLAYSELNRRLHTTVRAVADQGVADAVLDRLRGQNVRHQYRLALLPGRASVSLPQHLEIVEAICARDASRAEAAMRAHLASVIETLPQVGSPAAT</sequence>